<accession>A0ABV5V592</accession>
<evidence type="ECO:0000256" key="1">
    <source>
        <dbReference type="SAM" id="Phobius"/>
    </source>
</evidence>
<keyword evidence="1" id="KW-0812">Transmembrane</keyword>
<keyword evidence="3" id="KW-1185">Reference proteome</keyword>
<evidence type="ECO:0000313" key="3">
    <source>
        <dbReference type="Proteomes" id="UP001589613"/>
    </source>
</evidence>
<evidence type="ECO:0008006" key="4">
    <source>
        <dbReference type="Google" id="ProtNLM"/>
    </source>
</evidence>
<feature type="transmembrane region" description="Helical" evidence="1">
    <location>
        <begin position="48"/>
        <end position="66"/>
    </location>
</feature>
<dbReference type="RefSeq" id="WP_141338434.1">
    <property type="nucleotide sequence ID" value="NZ_JBHMAX010000023.1"/>
</dbReference>
<name>A0ABV5V592_9MICO</name>
<feature type="transmembrane region" description="Helical" evidence="1">
    <location>
        <begin position="20"/>
        <end position="42"/>
    </location>
</feature>
<gene>
    <name evidence="2" type="ORF">ACFFN0_12675</name>
</gene>
<evidence type="ECO:0000313" key="2">
    <source>
        <dbReference type="EMBL" id="MFB9732897.1"/>
    </source>
</evidence>
<dbReference type="Proteomes" id="UP001589613">
    <property type="component" value="Unassembled WGS sequence"/>
</dbReference>
<keyword evidence="1" id="KW-1133">Transmembrane helix</keyword>
<keyword evidence="1" id="KW-0472">Membrane</keyword>
<proteinExistence type="predicted"/>
<comment type="caution">
    <text evidence="2">The sequence shown here is derived from an EMBL/GenBank/DDBJ whole genome shotgun (WGS) entry which is preliminary data.</text>
</comment>
<organism evidence="2 3">
    <name type="scientific">Ornithinimicrobium kibberense</name>
    <dbReference type="NCBI Taxonomy" id="282060"/>
    <lineage>
        <taxon>Bacteria</taxon>
        <taxon>Bacillati</taxon>
        <taxon>Actinomycetota</taxon>
        <taxon>Actinomycetes</taxon>
        <taxon>Micrococcales</taxon>
        <taxon>Ornithinimicrobiaceae</taxon>
        <taxon>Ornithinimicrobium</taxon>
    </lineage>
</organism>
<protein>
    <recommendedName>
        <fullName evidence="4">PH (Pleckstrin Homology) domain-containing protein</fullName>
    </recommendedName>
</protein>
<reference evidence="2 3" key="1">
    <citation type="submission" date="2024-09" db="EMBL/GenBank/DDBJ databases">
        <authorList>
            <person name="Sun Q."/>
            <person name="Mori K."/>
        </authorList>
    </citation>
    <scope>NUCLEOTIDE SEQUENCE [LARGE SCALE GENOMIC DNA]</scope>
    <source>
        <strain evidence="2 3">JCM 12763</strain>
    </source>
</reference>
<sequence>MRRSGPTGSPTDEWLMQPRWLPTLRAALGVAVVLSAVLALALTSPGPVGLTVVVVWAAYGVFLVWASRHEHSGTRLEEDAIVLTEGRKTRRLTRSDILDLRPDAPGGRAWRVQALLADGSLVTLLGVPPSELERLRRWHTGV</sequence>
<dbReference type="EMBL" id="JBHMAX010000023">
    <property type="protein sequence ID" value="MFB9732897.1"/>
    <property type="molecule type" value="Genomic_DNA"/>
</dbReference>